<evidence type="ECO:0000256" key="4">
    <source>
        <dbReference type="ARBA" id="ARBA00022980"/>
    </source>
</evidence>
<evidence type="ECO:0000256" key="5">
    <source>
        <dbReference type="ARBA" id="ARBA00023274"/>
    </source>
</evidence>
<reference evidence="9 10" key="1">
    <citation type="journal article" date="2010" name="Appl. Environ. Microbiol.">
        <title>The genome sequence of the crenarchaeon Acidilobus saccharovorans supports a new order, Acidilobales, and suggests an important ecological role in terrestrial acidic hot springs.</title>
        <authorList>
            <person name="Mardanov A.V."/>
            <person name="Svetlitchnyi V.A."/>
            <person name="Beletsky A.V."/>
            <person name="Prokofeva M.I."/>
            <person name="Bonch-Osmolovskaya E.A."/>
            <person name="Ravin N.V."/>
            <person name="Skryabin K.G."/>
        </authorList>
    </citation>
    <scope>NUCLEOTIDE SEQUENCE [LARGE SCALE GENOMIC DNA]</scope>
    <source>
        <strain evidence="10">DSM 16705 / JCM 18335 / VKM B-2471 / 345-15</strain>
    </source>
</reference>
<dbReference type="GO" id="GO:0019843">
    <property type="term" value="F:rRNA binding"/>
    <property type="evidence" value="ECO:0007669"/>
    <property type="project" value="UniProtKB-KW"/>
</dbReference>
<accession>D9PZZ5</accession>
<dbReference type="InterPro" id="IPR000876">
    <property type="entry name" value="Ribosomal_eS4"/>
</dbReference>
<dbReference type="Pfam" id="PF00900">
    <property type="entry name" value="Ribosomal_S4e"/>
    <property type="match status" value="1"/>
</dbReference>
<dbReference type="InterPro" id="IPR002942">
    <property type="entry name" value="S4_RNA-bd"/>
</dbReference>
<dbReference type="PROSITE" id="PS50889">
    <property type="entry name" value="S4"/>
    <property type="match status" value="1"/>
</dbReference>
<dbReference type="KEGG" id="asc:ASAC_0226"/>
<name>D9PZZ5_ACIS3</name>
<evidence type="ECO:0000313" key="9">
    <source>
        <dbReference type="EMBL" id="ADL18633.1"/>
    </source>
</evidence>
<organism evidence="9 10">
    <name type="scientific">Acidilobus saccharovorans (strain DSM 16705 / JCM 18335 / VKM B-2471 / 345-15)</name>
    <dbReference type="NCBI Taxonomy" id="666510"/>
    <lineage>
        <taxon>Archaea</taxon>
        <taxon>Thermoproteota</taxon>
        <taxon>Thermoprotei</taxon>
        <taxon>Acidilobales</taxon>
        <taxon>Acidilobaceae</taxon>
        <taxon>Acidilobus</taxon>
    </lineage>
</organism>
<dbReference type="InterPro" id="IPR036986">
    <property type="entry name" value="S4_RNA-bd_sf"/>
</dbReference>
<dbReference type="Pfam" id="PF01479">
    <property type="entry name" value="S4"/>
    <property type="match status" value="1"/>
</dbReference>
<dbReference type="InterPro" id="IPR014722">
    <property type="entry name" value="Rib_uL2_dom2"/>
</dbReference>
<evidence type="ECO:0000313" key="10">
    <source>
        <dbReference type="Proteomes" id="UP000000346"/>
    </source>
</evidence>
<keyword evidence="3 7" id="KW-0694">RNA-binding</keyword>
<comment type="similarity">
    <text evidence="1 7">Belongs to the eukaryotic ribosomal protein eS4 family.</text>
</comment>
<dbReference type="FunCoup" id="D9PZZ5">
    <property type="interactions" value="144"/>
</dbReference>
<sequence>MARMGGSRHLKALSAPSVQRIPRKVRPWTVKPSPGPHPADRSLPLLIVIRDLLKYAETAREATKIISSGQVKVDGKVVRDYKFPIGVMDIVELPSLNLYYRVVPDPTGTLRLVPISKEEASLKLLRIEGVTTLKGGHFQVHLSDGRNVLVRVEDSRKPGQLPYKPLDSLVLNVPEGTVKDHIEFKEGSLALVVWGRNMGKLGKIVSVTRGWGWDRSVASLQDSAGNSFETSLSNIYVVGRDKPVVTVTQG</sequence>
<dbReference type="InterPro" id="IPR013843">
    <property type="entry name" value="Ribosomal_eS4_N"/>
</dbReference>
<dbReference type="NCBIfam" id="NF003312">
    <property type="entry name" value="PRK04313.1"/>
    <property type="match status" value="1"/>
</dbReference>
<dbReference type="GO" id="GO:0003735">
    <property type="term" value="F:structural constituent of ribosome"/>
    <property type="evidence" value="ECO:0007669"/>
    <property type="project" value="InterPro"/>
</dbReference>
<dbReference type="eggNOG" id="arCOG04093">
    <property type="taxonomic scope" value="Archaea"/>
</dbReference>
<dbReference type="GO" id="GO:0006412">
    <property type="term" value="P:translation"/>
    <property type="evidence" value="ECO:0007669"/>
    <property type="project" value="UniProtKB-UniRule"/>
</dbReference>
<dbReference type="InterPro" id="IPR038237">
    <property type="entry name" value="Ribosomal_eS4_central_sf"/>
</dbReference>
<evidence type="ECO:0000256" key="6">
    <source>
        <dbReference type="ARBA" id="ARBA00035272"/>
    </source>
</evidence>
<dbReference type="Proteomes" id="UP000000346">
    <property type="component" value="Chromosome"/>
</dbReference>
<dbReference type="Gene3D" id="2.40.50.740">
    <property type="match status" value="1"/>
</dbReference>
<dbReference type="PANTHER" id="PTHR11581:SF0">
    <property type="entry name" value="SMALL RIBOSOMAL SUBUNIT PROTEIN ES4"/>
    <property type="match status" value="1"/>
</dbReference>
<dbReference type="AlphaFoldDB" id="D9PZZ5"/>
<dbReference type="EMBL" id="CP001742">
    <property type="protein sequence ID" value="ADL18633.1"/>
    <property type="molecule type" value="Genomic_DNA"/>
</dbReference>
<dbReference type="HOGENOM" id="CLU_060400_0_0_2"/>
<keyword evidence="5 7" id="KW-0687">Ribonucleoprotein</keyword>
<evidence type="ECO:0000256" key="1">
    <source>
        <dbReference type="ARBA" id="ARBA00007500"/>
    </source>
</evidence>
<dbReference type="Gene3D" id="2.30.30.30">
    <property type="match status" value="1"/>
</dbReference>
<dbReference type="CDD" id="cd06087">
    <property type="entry name" value="KOW_RPS4"/>
    <property type="match status" value="1"/>
</dbReference>
<dbReference type="Gene3D" id="3.10.290.10">
    <property type="entry name" value="RNA-binding S4 domain"/>
    <property type="match status" value="1"/>
</dbReference>
<dbReference type="OrthoDB" id="372073at2157"/>
<gene>
    <name evidence="7" type="primary">rps4e</name>
    <name evidence="9" type="ordered locus">ASAC_0226</name>
</gene>
<dbReference type="HAMAP" id="MF_00485">
    <property type="entry name" value="Ribosomal_eS4"/>
    <property type="match status" value="1"/>
</dbReference>
<dbReference type="GeneID" id="9498446"/>
<dbReference type="FunFam" id="3.10.290.10:FF:000002">
    <property type="entry name" value="40S ribosomal protein S4"/>
    <property type="match status" value="1"/>
</dbReference>
<dbReference type="SMART" id="SM00363">
    <property type="entry name" value="S4"/>
    <property type="match status" value="1"/>
</dbReference>
<dbReference type="PIRSF" id="PIRSF002116">
    <property type="entry name" value="Ribosomal_S4"/>
    <property type="match status" value="1"/>
</dbReference>
<dbReference type="InterPro" id="IPR013845">
    <property type="entry name" value="Ribosomal_eS4_central_region"/>
</dbReference>
<dbReference type="InterPro" id="IPR041982">
    <property type="entry name" value="Ribosomal_eS4_KOW"/>
</dbReference>
<keyword evidence="2" id="KW-0699">rRNA-binding</keyword>
<keyword evidence="4 7" id="KW-0689">Ribosomal protein</keyword>
<dbReference type="Pfam" id="PF08071">
    <property type="entry name" value="RS4NT"/>
    <property type="match status" value="1"/>
</dbReference>
<feature type="domain" description="RNA-binding S4" evidence="8">
    <location>
        <begin position="44"/>
        <end position="108"/>
    </location>
</feature>
<dbReference type="PANTHER" id="PTHR11581">
    <property type="entry name" value="30S/40S RIBOSOMAL PROTEIN S4"/>
    <property type="match status" value="1"/>
</dbReference>
<proteinExistence type="inferred from homology"/>
<dbReference type="GO" id="GO:0022627">
    <property type="term" value="C:cytosolic small ribosomal subunit"/>
    <property type="evidence" value="ECO:0007669"/>
    <property type="project" value="TreeGrafter"/>
</dbReference>
<dbReference type="RefSeq" id="WP_013266145.1">
    <property type="nucleotide sequence ID" value="NC_014374.1"/>
</dbReference>
<dbReference type="STRING" id="666510.ASAC_0226"/>
<evidence type="ECO:0000256" key="3">
    <source>
        <dbReference type="ARBA" id="ARBA00022884"/>
    </source>
</evidence>
<protein>
    <recommendedName>
        <fullName evidence="6 7">Small ribosomal subunit protein eS4</fullName>
    </recommendedName>
</protein>
<evidence type="ECO:0000256" key="7">
    <source>
        <dbReference type="HAMAP-Rule" id="MF_00485"/>
    </source>
</evidence>
<dbReference type="InParanoid" id="D9PZZ5"/>
<dbReference type="CDD" id="cd00165">
    <property type="entry name" value="S4"/>
    <property type="match status" value="1"/>
</dbReference>
<keyword evidence="10" id="KW-1185">Reference proteome</keyword>
<evidence type="ECO:0000256" key="2">
    <source>
        <dbReference type="ARBA" id="ARBA00022730"/>
    </source>
</evidence>
<evidence type="ECO:0000259" key="8">
    <source>
        <dbReference type="SMART" id="SM00363"/>
    </source>
</evidence>
<dbReference type="SUPFAM" id="SSF55174">
    <property type="entry name" value="Alpha-L RNA-binding motif"/>
    <property type="match status" value="1"/>
</dbReference>